<organism evidence="2 3">
    <name type="scientific">Leucobacter ruminantium</name>
    <dbReference type="NCBI Taxonomy" id="1289170"/>
    <lineage>
        <taxon>Bacteria</taxon>
        <taxon>Bacillati</taxon>
        <taxon>Actinomycetota</taxon>
        <taxon>Actinomycetes</taxon>
        <taxon>Micrococcales</taxon>
        <taxon>Microbacteriaceae</taxon>
        <taxon>Leucobacter</taxon>
    </lineage>
</organism>
<dbReference type="AlphaFoldDB" id="A0A939LTI1"/>
<gene>
    <name evidence="2" type="ORF">J4H91_03945</name>
</gene>
<accession>A0A939LTI1</accession>
<reference evidence="2" key="1">
    <citation type="submission" date="2021-03" db="EMBL/GenBank/DDBJ databases">
        <title>Leucobacter chromiisoli sp. nov., isolated from chromium-containing soil of chemical plant.</title>
        <authorList>
            <person name="Xu Z."/>
        </authorList>
    </citation>
    <scope>NUCLEOTIDE SEQUENCE</scope>
    <source>
        <strain evidence="2">A2</strain>
    </source>
</reference>
<dbReference type="InterPro" id="IPR046094">
    <property type="entry name" value="DUF6112"/>
</dbReference>
<evidence type="ECO:0008006" key="4">
    <source>
        <dbReference type="Google" id="ProtNLM"/>
    </source>
</evidence>
<keyword evidence="1" id="KW-0472">Membrane</keyword>
<dbReference type="Proteomes" id="UP000664398">
    <property type="component" value="Unassembled WGS sequence"/>
</dbReference>
<proteinExistence type="predicted"/>
<feature type="transmembrane region" description="Helical" evidence="1">
    <location>
        <begin position="41"/>
        <end position="64"/>
    </location>
</feature>
<keyword evidence="3" id="KW-1185">Reference proteome</keyword>
<dbReference type="Pfam" id="PF19607">
    <property type="entry name" value="DUF6112"/>
    <property type="match status" value="1"/>
</dbReference>
<sequence>MVGALMTFALIVAVMMLIVSALLWAIGSATGNYQGAARGRTGVLVALLGAICAGGALAWANFLLDTGDSL</sequence>
<feature type="transmembrane region" description="Helical" evidence="1">
    <location>
        <begin position="6"/>
        <end position="29"/>
    </location>
</feature>
<evidence type="ECO:0000256" key="1">
    <source>
        <dbReference type="SAM" id="Phobius"/>
    </source>
</evidence>
<dbReference type="EMBL" id="JAGDYL010000005">
    <property type="protein sequence ID" value="MBO1804469.1"/>
    <property type="molecule type" value="Genomic_DNA"/>
</dbReference>
<comment type="caution">
    <text evidence="2">The sequence shown here is derived from an EMBL/GenBank/DDBJ whole genome shotgun (WGS) entry which is preliminary data.</text>
</comment>
<evidence type="ECO:0000313" key="2">
    <source>
        <dbReference type="EMBL" id="MBO1804469.1"/>
    </source>
</evidence>
<name>A0A939LTI1_9MICO</name>
<keyword evidence="1" id="KW-1133">Transmembrane helix</keyword>
<keyword evidence="1" id="KW-0812">Transmembrane</keyword>
<evidence type="ECO:0000313" key="3">
    <source>
        <dbReference type="Proteomes" id="UP000664398"/>
    </source>
</evidence>
<protein>
    <recommendedName>
        <fullName evidence="4">Integral membrane protein</fullName>
    </recommendedName>
</protein>